<reference evidence="1" key="3">
    <citation type="submission" date="2006-01" db="EMBL/GenBank/DDBJ databases">
        <authorList>
            <person name="Buell R."/>
        </authorList>
    </citation>
    <scope>NUCLEOTIDE SEQUENCE</scope>
</reference>
<proteinExistence type="predicted"/>
<dbReference type="AlphaFoldDB" id="Q2QX62"/>
<gene>
    <name evidence="1" type="ordered locus">LOC_Os12g07070</name>
</gene>
<name>Q2QX62_ORYSJ</name>
<sequence>MEVMGPMDLVEARVKDRSFHHDGVSGRRGYIKGCTLKWDIEYGSVNSKIWVSAGIG</sequence>
<accession>Q2QX62</accession>
<protein>
    <submittedName>
        <fullName evidence="1">Uncharacterized protein</fullName>
    </submittedName>
</protein>
<reference evidence="1" key="1">
    <citation type="journal article" date="2005" name="BMC Biol.">
        <title>The sequence of rice chromosomes 11 and 12, rich in disease resistance genes and recent gene duplications.</title>
        <authorList>
            <consortium name="The rice chromosomes 11 and 12 sequencing consortia"/>
        </authorList>
    </citation>
    <scope>NUCLEOTIDE SEQUENCE [LARGE SCALE GENOMIC DNA]</scope>
</reference>
<dbReference type="EMBL" id="DP000011">
    <property type="protein sequence ID" value="ABA95915.1"/>
    <property type="molecule type" value="Genomic_DNA"/>
</dbReference>
<organism evidence="1">
    <name type="scientific">Oryza sativa subsp. japonica</name>
    <name type="common">Rice</name>
    <dbReference type="NCBI Taxonomy" id="39947"/>
    <lineage>
        <taxon>Eukaryota</taxon>
        <taxon>Viridiplantae</taxon>
        <taxon>Streptophyta</taxon>
        <taxon>Embryophyta</taxon>
        <taxon>Tracheophyta</taxon>
        <taxon>Spermatophyta</taxon>
        <taxon>Magnoliopsida</taxon>
        <taxon>Liliopsida</taxon>
        <taxon>Poales</taxon>
        <taxon>Poaceae</taxon>
        <taxon>BOP clade</taxon>
        <taxon>Oryzoideae</taxon>
        <taxon>Oryzeae</taxon>
        <taxon>Oryzinae</taxon>
        <taxon>Oryza</taxon>
        <taxon>Oryza sativa</taxon>
    </lineage>
</organism>
<reference evidence="1" key="2">
    <citation type="submission" date="2005-04" db="EMBL/GenBank/DDBJ databases">
        <authorList>
            <person name="Buell C.R."/>
            <person name="Wing R.A."/>
            <person name="McCombie W.A."/>
            <person name="Ouyang S."/>
        </authorList>
    </citation>
    <scope>NUCLEOTIDE SEQUENCE</scope>
</reference>
<evidence type="ECO:0000313" key="1">
    <source>
        <dbReference type="EMBL" id="ABA95915.1"/>
    </source>
</evidence>